<proteinExistence type="inferred from homology"/>
<name>A0ABP0XU94_9ROSI</name>
<dbReference type="PANTHER" id="PTHR33985">
    <property type="entry name" value="OS02G0491300 PROTEIN-RELATED"/>
    <property type="match status" value="1"/>
</dbReference>
<feature type="region of interest" description="Disordered" evidence="2">
    <location>
        <begin position="270"/>
        <end position="291"/>
    </location>
</feature>
<evidence type="ECO:0000313" key="5">
    <source>
        <dbReference type="Proteomes" id="UP001642487"/>
    </source>
</evidence>
<evidence type="ECO:0000256" key="2">
    <source>
        <dbReference type="SAM" id="MobiDB-lite"/>
    </source>
</evidence>
<dbReference type="InterPro" id="IPR036378">
    <property type="entry name" value="FAS1_dom_sf"/>
</dbReference>
<gene>
    <name evidence="4" type="ORF">CITCOLO1_LOCUS2962</name>
</gene>
<dbReference type="InterPro" id="IPR000782">
    <property type="entry name" value="FAS1_domain"/>
</dbReference>
<evidence type="ECO:0000259" key="3">
    <source>
        <dbReference type="PROSITE" id="PS50213"/>
    </source>
</evidence>
<feature type="domain" description="FAS1" evidence="3">
    <location>
        <begin position="138"/>
        <end position="263"/>
    </location>
</feature>
<dbReference type="Gene3D" id="2.30.180.10">
    <property type="entry name" value="FAS1 domain"/>
    <property type="match status" value="2"/>
</dbReference>
<dbReference type="EMBL" id="OZ021744">
    <property type="protein sequence ID" value="CAK9311307.1"/>
    <property type="molecule type" value="Genomic_DNA"/>
</dbReference>
<keyword evidence="5" id="KW-1185">Reference proteome</keyword>
<evidence type="ECO:0000313" key="4">
    <source>
        <dbReference type="EMBL" id="CAK9311307.1"/>
    </source>
</evidence>
<dbReference type="PANTHER" id="PTHR33985:SF17">
    <property type="entry name" value="FASCICLIN-LIKE ARABINOGALACTAN PROTEIN 20"/>
    <property type="match status" value="1"/>
</dbReference>
<dbReference type="SMART" id="SM00554">
    <property type="entry name" value="FAS1"/>
    <property type="match status" value="2"/>
</dbReference>
<protein>
    <recommendedName>
        <fullName evidence="3">FAS1 domain-containing protein</fullName>
    </recommendedName>
</protein>
<sequence length="308" mass="34019">MALTLELASRSLLHHSSSLTIFAPTDSAFSRSGQPPLPLLQYHLLPHAFSFESLSSLPSGAKISTMLPGRFLTVTNDETRISLNNVTVDRPPLYDDGSLIIFGIQKFFNPFFESSNASGKRIVQPNLECRDSSIQSNPVEALAAALRNRGWSVMASFLDLQVLGFHKQPALTIFAPTDDSLMNRVGNFSDWMSIFRRHVVPCKLWWSDLANFPGGTEIKTYLKGFSINVNRSSGVLTLNDMSVIFPDMFYSEGIVVHGIGGILEIQNETEGEVEESSSMRNGGSPESGFEVNDEDKAVAHYNFSVFRS</sequence>
<dbReference type="SUPFAM" id="SSF82153">
    <property type="entry name" value="FAS1 domain"/>
    <property type="match status" value="2"/>
</dbReference>
<dbReference type="Pfam" id="PF02469">
    <property type="entry name" value="Fasciclin"/>
    <property type="match status" value="2"/>
</dbReference>
<evidence type="ECO:0000256" key="1">
    <source>
        <dbReference type="ARBA" id="ARBA00007843"/>
    </source>
</evidence>
<dbReference type="InterPro" id="IPR052806">
    <property type="entry name" value="Fasciclin-like_AGP"/>
</dbReference>
<dbReference type="Proteomes" id="UP001642487">
    <property type="component" value="Chromosome 10"/>
</dbReference>
<accession>A0ABP0XU94</accession>
<feature type="domain" description="FAS1" evidence="3">
    <location>
        <begin position="1"/>
        <end position="112"/>
    </location>
</feature>
<comment type="similarity">
    <text evidence="1">Belongs to the fasciclin-like AGP family.</text>
</comment>
<reference evidence="4 5" key="1">
    <citation type="submission" date="2024-03" db="EMBL/GenBank/DDBJ databases">
        <authorList>
            <person name="Gkanogiannis A."/>
            <person name="Becerra Lopez-Lavalle L."/>
        </authorList>
    </citation>
    <scope>NUCLEOTIDE SEQUENCE [LARGE SCALE GENOMIC DNA]</scope>
</reference>
<organism evidence="4 5">
    <name type="scientific">Citrullus colocynthis</name>
    <name type="common">colocynth</name>
    <dbReference type="NCBI Taxonomy" id="252529"/>
    <lineage>
        <taxon>Eukaryota</taxon>
        <taxon>Viridiplantae</taxon>
        <taxon>Streptophyta</taxon>
        <taxon>Embryophyta</taxon>
        <taxon>Tracheophyta</taxon>
        <taxon>Spermatophyta</taxon>
        <taxon>Magnoliopsida</taxon>
        <taxon>eudicotyledons</taxon>
        <taxon>Gunneridae</taxon>
        <taxon>Pentapetalae</taxon>
        <taxon>rosids</taxon>
        <taxon>fabids</taxon>
        <taxon>Cucurbitales</taxon>
        <taxon>Cucurbitaceae</taxon>
        <taxon>Benincaseae</taxon>
        <taxon>Citrullus</taxon>
    </lineage>
</organism>
<dbReference type="PROSITE" id="PS50213">
    <property type="entry name" value="FAS1"/>
    <property type="match status" value="2"/>
</dbReference>